<dbReference type="Pfam" id="PF10026">
    <property type="entry name" value="DUF2268"/>
    <property type="match status" value="1"/>
</dbReference>
<keyword evidence="1" id="KW-0732">Signal</keyword>
<sequence>MQGIGLAILVCGLACATASAAAGPEIQIEDVERFYEIYDAANGHPTVEQLQRDYLDAGSDGLHTLARIRNVTAQSIADRIAKQPAMYTNAKSCLAVLPRVRQRLEVSLRELVRLYPQARIPPVTIVVGRGKPVGVGYPDTGLQIGLEALCAVDWFYPNLEDRFVHVIAHEYAHIQQVATNTDEDHFTVLQRSLLEGAAELVAELTSGKTGYAHFGPLTQGREKEIETAFVADQDKTDLSQWLDNSTLEKPGDLGYWVGYRICKAYYQHASDKTQAFRDILEMTDAKSFLAKSGWYPGIQLQGAR</sequence>
<dbReference type="EMBL" id="BLJN01000005">
    <property type="protein sequence ID" value="GFE82906.1"/>
    <property type="molecule type" value="Genomic_DNA"/>
</dbReference>
<dbReference type="RefSeq" id="WP_161814537.1">
    <property type="nucleotide sequence ID" value="NZ_BLJN01000005.1"/>
</dbReference>
<gene>
    <name evidence="3" type="ORF">GCM10011487_49060</name>
</gene>
<name>A0A829YK67_9GAMM</name>
<reference evidence="4" key="1">
    <citation type="submission" date="2020-01" db="EMBL/GenBank/DDBJ databases">
        <title>'Steroidobacter agaridevorans' sp. nov., agar-degrading bacteria isolated from rhizosphere soils.</title>
        <authorList>
            <person name="Ikenaga M."/>
            <person name="Kataoka M."/>
            <person name="Murouchi A."/>
            <person name="Katsuragi S."/>
            <person name="Sakai M."/>
        </authorList>
    </citation>
    <scope>NUCLEOTIDE SEQUENCE [LARGE SCALE GENOMIC DNA]</scope>
    <source>
        <strain evidence="4">YU21-B</strain>
    </source>
</reference>
<comment type="caution">
    <text evidence="3">The sequence shown here is derived from an EMBL/GenBank/DDBJ whole genome shotgun (WGS) entry which is preliminary data.</text>
</comment>
<evidence type="ECO:0000313" key="4">
    <source>
        <dbReference type="Proteomes" id="UP000445000"/>
    </source>
</evidence>
<evidence type="ECO:0000259" key="2">
    <source>
        <dbReference type="Pfam" id="PF10026"/>
    </source>
</evidence>
<accession>A0A829YK67</accession>
<feature type="domain" description="DUF2268" evidence="2">
    <location>
        <begin position="164"/>
        <end position="275"/>
    </location>
</feature>
<proteinExistence type="predicted"/>
<dbReference type="AlphaFoldDB" id="A0A829YK67"/>
<evidence type="ECO:0000313" key="3">
    <source>
        <dbReference type="EMBL" id="GFE82906.1"/>
    </source>
</evidence>
<dbReference type="InterPro" id="IPR018728">
    <property type="entry name" value="DUF2268"/>
</dbReference>
<dbReference type="Proteomes" id="UP000445000">
    <property type="component" value="Unassembled WGS sequence"/>
</dbReference>
<organism evidence="3 4">
    <name type="scientific">Steroidobacter agaridevorans</name>
    <dbReference type="NCBI Taxonomy" id="2695856"/>
    <lineage>
        <taxon>Bacteria</taxon>
        <taxon>Pseudomonadati</taxon>
        <taxon>Pseudomonadota</taxon>
        <taxon>Gammaproteobacteria</taxon>
        <taxon>Steroidobacterales</taxon>
        <taxon>Steroidobacteraceae</taxon>
        <taxon>Steroidobacter</taxon>
    </lineage>
</organism>
<feature type="signal peptide" evidence="1">
    <location>
        <begin position="1"/>
        <end position="21"/>
    </location>
</feature>
<keyword evidence="4" id="KW-1185">Reference proteome</keyword>
<protein>
    <recommendedName>
        <fullName evidence="2">DUF2268 domain-containing protein</fullName>
    </recommendedName>
</protein>
<feature type="chain" id="PRO_5032393471" description="DUF2268 domain-containing protein" evidence="1">
    <location>
        <begin position="22"/>
        <end position="304"/>
    </location>
</feature>
<evidence type="ECO:0000256" key="1">
    <source>
        <dbReference type="SAM" id="SignalP"/>
    </source>
</evidence>